<dbReference type="Pfam" id="PF13302">
    <property type="entry name" value="Acetyltransf_3"/>
    <property type="match status" value="1"/>
</dbReference>
<reference evidence="3" key="1">
    <citation type="journal article" date="2019" name="Int. J. Syst. Evol. Microbiol.">
        <title>The Global Catalogue of Microorganisms (GCM) 10K type strain sequencing project: providing services to taxonomists for standard genome sequencing and annotation.</title>
        <authorList>
            <consortium name="The Broad Institute Genomics Platform"/>
            <consortium name="The Broad Institute Genome Sequencing Center for Infectious Disease"/>
            <person name="Wu L."/>
            <person name="Ma J."/>
        </authorList>
    </citation>
    <scope>NUCLEOTIDE SEQUENCE [LARGE SCALE GENOMIC DNA]</scope>
    <source>
        <strain evidence="3">JCM 17214</strain>
    </source>
</reference>
<dbReference type="RefSeq" id="WP_345116917.1">
    <property type="nucleotide sequence ID" value="NZ_BAABDH010000108.1"/>
</dbReference>
<dbReference type="InterPro" id="IPR051531">
    <property type="entry name" value="N-acetyltransferase"/>
</dbReference>
<gene>
    <name evidence="2" type="ORF">GCM10022406_35380</name>
</gene>
<dbReference type="InterPro" id="IPR016181">
    <property type="entry name" value="Acyl_CoA_acyltransferase"/>
</dbReference>
<protein>
    <submittedName>
        <fullName evidence="2">GNAT family N-acetyltransferase</fullName>
    </submittedName>
</protein>
<dbReference type="EMBL" id="BAABDH010000108">
    <property type="protein sequence ID" value="GAA3950457.1"/>
    <property type="molecule type" value="Genomic_DNA"/>
</dbReference>
<evidence type="ECO:0000313" key="3">
    <source>
        <dbReference type="Proteomes" id="UP001499909"/>
    </source>
</evidence>
<keyword evidence="3" id="KW-1185">Reference proteome</keyword>
<dbReference type="SUPFAM" id="SSF55729">
    <property type="entry name" value="Acyl-CoA N-acyltransferases (Nat)"/>
    <property type="match status" value="1"/>
</dbReference>
<dbReference type="InterPro" id="IPR000182">
    <property type="entry name" value="GNAT_dom"/>
</dbReference>
<dbReference type="PANTHER" id="PTHR43792">
    <property type="entry name" value="GNAT FAMILY, PUTATIVE (AFU_ORTHOLOGUE AFUA_3G00765)-RELATED-RELATED"/>
    <property type="match status" value="1"/>
</dbReference>
<dbReference type="PANTHER" id="PTHR43792:SF1">
    <property type="entry name" value="N-ACETYLTRANSFERASE DOMAIN-CONTAINING PROTEIN"/>
    <property type="match status" value="1"/>
</dbReference>
<feature type="domain" description="N-acetyltransferase" evidence="1">
    <location>
        <begin position="22"/>
        <end position="182"/>
    </location>
</feature>
<name>A0ABP7NMM8_9BACT</name>
<dbReference type="Gene3D" id="3.40.630.30">
    <property type="match status" value="1"/>
</dbReference>
<accession>A0ABP7NMM8</accession>
<evidence type="ECO:0000313" key="2">
    <source>
        <dbReference type="EMBL" id="GAA3950457.1"/>
    </source>
</evidence>
<organism evidence="2 3">
    <name type="scientific">Hymenobacter algoricola</name>
    <dbReference type="NCBI Taxonomy" id="486267"/>
    <lineage>
        <taxon>Bacteria</taxon>
        <taxon>Pseudomonadati</taxon>
        <taxon>Bacteroidota</taxon>
        <taxon>Cytophagia</taxon>
        <taxon>Cytophagales</taxon>
        <taxon>Hymenobacteraceae</taxon>
        <taxon>Hymenobacter</taxon>
    </lineage>
</organism>
<comment type="caution">
    <text evidence="2">The sequence shown here is derived from an EMBL/GenBank/DDBJ whole genome shotgun (WGS) entry which is preliminary data.</text>
</comment>
<proteinExistence type="predicted"/>
<dbReference type="PROSITE" id="PS51186">
    <property type="entry name" value="GNAT"/>
    <property type="match status" value="1"/>
</dbReference>
<sequence>MSATLTLTHSFYTAPLLETGRLVLRPDQPTDLAPFVAMWAEPDFHRHLGGKPITEEEAWAKLLRNAGLWPVLGFGYWAMEEKSSGRFIGQVGFADFQRAIDPSLKGVPEIGWVLAPAVHGRGYATEAVRAVLAWGDAHFAPARTVCLIDPENRASLRVAEKCGYRLLARTTYKEQPILVLAR</sequence>
<dbReference type="Proteomes" id="UP001499909">
    <property type="component" value="Unassembled WGS sequence"/>
</dbReference>
<evidence type="ECO:0000259" key="1">
    <source>
        <dbReference type="PROSITE" id="PS51186"/>
    </source>
</evidence>